<dbReference type="PANTHER" id="PTHR43537">
    <property type="entry name" value="TRANSCRIPTIONAL REGULATOR, GNTR FAMILY"/>
    <property type="match status" value="1"/>
</dbReference>
<dbReference type="Proteomes" id="UP000070080">
    <property type="component" value="Unassembled WGS sequence"/>
</dbReference>
<dbReference type="SUPFAM" id="SSF48008">
    <property type="entry name" value="GntR ligand-binding domain-like"/>
    <property type="match status" value="1"/>
</dbReference>
<dbReference type="Gene3D" id="1.10.10.10">
    <property type="entry name" value="Winged helix-like DNA-binding domain superfamily/Winged helix DNA-binding domain"/>
    <property type="match status" value="1"/>
</dbReference>
<dbReference type="SMART" id="SM00345">
    <property type="entry name" value="HTH_GNTR"/>
    <property type="match status" value="1"/>
</dbReference>
<dbReference type="Pfam" id="PF07729">
    <property type="entry name" value="FCD"/>
    <property type="match status" value="1"/>
</dbReference>
<dbReference type="STRING" id="1497955.HMPREF1872_01189"/>
<dbReference type="OrthoDB" id="9781630at2"/>
<dbReference type="SUPFAM" id="SSF46785">
    <property type="entry name" value="Winged helix' DNA-binding domain"/>
    <property type="match status" value="1"/>
</dbReference>
<reference evidence="6" key="1">
    <citation type="submission" date="2016-01" db="EMBL/GenBank/DDBJ databases">
        <authorList>
            <person name="Mitreva M."/>
            <person name="Pepin K.H."/>
            <person name="Mihindukulasuriya K.A."/>
            <person name="Fulton R."/>
            <person name="Fronick C."/>
            <person name="O'Laughlin M."/>
            <person name="Miner T."/>
            <person name="Herter B."/>
            <person name="Rosa B.A."/>
            <person name="Cordes M."/>
            <person name="Tomlinson C."/>
            <person name="Wollam A."/>
            <person name="Palsikar V.B."/>
            <person name="Mardis E.R."/>
            <person name="Wilson R.K."/>
        </authorList>
    </citation>
    <scope>NUCLEOTIDE SEQUENCE [LARGE SCALE GENOMIC DNA]</scope>
    <source>
        <strain evidence="6">KA00274</strain>
    </source>
</reference>
<evidence type="ECO:0000256" key="2">
    <source>
        <dbReference type="ARBA" id="ARBA00023125"/>
    </source>
</evidence>
<evidence type="ECO:0000313" key="6">
    <source>
        <dbReference type="Proteomes" id="UP000070080"/>
    </source>
</evidence>
<protein>
    <submittedName>
        <fullName evidence="5">Transcriptional regulator, GntR family</fullName>
    </submittedName>
</protein>
<proteinExistence type="predicted"/>
<dbReference type="EMBL" id="LSCV01000042">
    <property type="protein sequence ID" value="KXB39158.1"/>
    <property type="molecule type" value="Genomic_DNA"/>
</dbReference>
<organism evidence="5 6">
    <name type="scientific">Amygdalobacter nucleatus</name>
    <dbReference type="NCBI Taxonomy" id="3029274"/>
    <lineage>
        <taxon>Bacteria</taxon>
        <taxon>Bacillati</taxon>
        <taxon>Bacillota</taxon>
        <taxon>Clostridia</taxon>
        <taxon>Eubacteriales</taxon>
        <taxon>Oscillospiraceae</taxon>
        <taxon>Amygdalobacter</taxon>
    </lineage>
</organism>
<dbReference type="CDD" id="cd07377">
    <property type="entry name" value="WHTH_GntR"/>
    <property type="match status" value="1"/>
</dbReference>
<dbReference type="InterPro" id="IPR036388">
    <property type="entry name" value="WH-like_DNA-bd_sf"/>
</dbReference>
<feature type="domain" description="HTH gntR-type" evidence="4">
    <location>
        <begin position="4"/>
        <end position="71"/>
    </location>
</feature>
<dbReference type="PRINTS" id="PR00035">
    <property type="entry name" value="HTHGNTR"/>
</dbReference>
<sequence>MERAELYNQLYQQIRERILSGRLQIGQLISERSLAAEFHSSRTPIRRALQELLKEGLLVKRSQRGYIVNIATLDDLREVHDIRISLESLACYQAAQQMDETEFQALANLNYEARQIIEHSGDPKLLYKLQEKFLAQINAYSGMTRLQQLQEIVDGYLQHFDNVFLSNILPECSMIVKDNEDLVEAMRKQDKAAIERIVKHRYSISYDYICNKLKAHSDLQATKD</sequence>
<evidence type="ECO:0000256" key="1">
    <source>
        <dbReference type="ARBA" id="ARBA00023015"/>
    </source>
</evidence>
<evidence type="ECO:0000313" key="5">
    <source>
        <dbReference type="EMBL" id="KXB39158.1"/>
    </source>
</evidence>
<keyword evidence="6" id="KW-1185">Reference proteome</keyword>
<dbReference type="Gene3D" id="1.20.120.530">
    <property type="entry name" value="GntR ligand-binding domain-like"/>
    <property type="match status" value="1"/>
</dbReference>
<keyword evidence="3" id="KW-0804">Transcription</keyword>
<dbReference type="PANTHER" id="PTHR43537:SF5">
    <property type="entry name" value="UXU OPERON TRANSCRIPTIONAL REGULATOR"/>
    <property type="match status" value="1"/>
</dbReference>
<dbReference type="InterPro" id="IPR036390">
    <property type="entry name" value="WH_DNA-bd_sf"/>
</dbReference>
<gene>
    <name evidence="5" type="ORF">HMPREF1872_01189</name>
</gene>
<evidence type="ECO:0000256" key="3">
    <source>
        <dbReference type="ARBA" id="ARBA00023163"/>
    </source>
</evidence>
<dbReference type="InterPro" id="IPR008920">
    <property type="entry name" value="TF_FadR/GntR_C"/>
</dbReference>
<keyword evidence="2" id="KW-0238">DNA-binding</keyword>
<dbReference type="AlphaFoldDB" id="A0A133Y7I7"/>
<dbReference type="PROSITE" id="PS50949">
    <property type="entry name" value="HTH_GNTR"/>
    <property type="match status" value="1"/>
</dbReference>
<dbReference type="GO" id="GO:0003700">
    <property type="term" value="F:DNA-binding transcription factor activity"/>
    <property type="evidence" value="ECO:0007669"/>
    <property type="project" value="InterPro"/>
</dbReference>
<dbReference type="InterPro" id="IPR011711">
    <property type="entry name" value="GntR_C"/>
</dbReference>
<dbReference type="GO" id="GO:0003677">
    <property type="term" value="F:DNA binding"/>
    <property type="evidence" value="ECO:0007669"/>
    <property type="project" value="UniProtKB-KW"/>
</dbReference>
<dbReference type="Pfam" id="PF00392">
    <property type="entry name" value="GntR"/>
    <property type="match status" value="1"/>
</dbReference>
<accession>A0A133Y7I7</accession>
<keyword evidence="1" id="KW-0805">Transcription regulation</keyword>
<evidence type="ECO:0000259" key="4">
    <source>
        <dbReference type="PROSITE" id="PS50949"/>
    </source>
</evidence>
<comment type="caution">
    <text evidence="5">The sequence shown here is derived from an EMBL/GenBank/DDBJ whole genome shotgun (WGS) entry which is preliminary data.</text>
</comment>
<dbReference type="InterPro" id="IPR000524">
    <property type="entry name" value="Tscrpt_reg_HTH_GntR"/>
</dbReference>
<dbReference type="SMART" id="SM00895">
    <property type="entry name" value="FCD"/>
    <property type="match status" value="1"/>
</dbReference>
<dbReference type="RefSeq" id="WP_066714729.1">
    <property type="nucleotide sequence ID" value="NZ_CP118869.1"/>
</dbReference>
<name>A0A133Y7I7_9FIRM</name>